<dbReference type="GO" id="GO:0005789">
    <property type="term" value="C:endoplasmic reticulum membrane"/>
    <property type="evidence" value="ECO:0007669"/>
    <property type="project" value="TreeGrafter"/>
</dbReference>
<reference evidence="9 10" key="1">
    <citation type="journal article" date="2015" name="Parasit. Vectors">
        <title>Draft genome of the scabies mite.</title>
        <authorList>
            <person name="Rider S.D.Jr."/>
            <person name="Morgan M.S."/>
            <person name="Arlian L.G."/>
        </authorList>
    </citation>
    <scope>NUCLEOTIDE SEQUENCE [LARGE SCALE GENOMIC DNA]</scope>
    <source>
        <strain evidence="9">Arlian Lab</strain>
    </source>
</reference>
<dbReference type="Proteomes" id="UP000616769">
    <property type="component" value="Unassembled WGS sequence"/>
</dbReference>
<accession>A0A132ACG5</accession>
<evidence type="ECO:0000256" key="4">
    <source>
        <dbReference type="ARBA" id="ARBA00022840"/>
    </source>
</evidence>
<evidence type="ECO:0000256" key="2">
    <source>
        <dbReference type="ARBA" id="ARBA00022598"/>
    </source>
</evidence>
<keyword evidence="4" id="KW-0067">ATP-binding</keyword>
<feature type="domain" description="AMP-dependent synthetase/ligase" evidence="8">
    <location>
        <begin position="644"/>
        <end position="984"/>
    </location>
</feature>
<dbReference type="InterPro" id="IPR045851">
    <property type="entry name" value="AMP-bd_C_sf"/>
</dbReference>
<keyword evidence="2" id="KW-0436">Ligase</keyword>
<comment type="catalytic activity">
    <reaction evidence="5">
        <text>a very long-chain fatty acid + ATP + CoA = a very long-chain fatty acyl-CoA + AMP + diphosphate</text>
        <dbReference type="Rhea" id="RHEA:54536"/>
        <dbReference type="ChEBI" id="CHEBI:30616"/>
        <dbReference type="ChEBI" id="CHEBI:33019"/>
        <dbReference type="ChEBI" id="CHEBI:57287"/>
        <dbReference type="ChEBI" id="CHEBI:58950"/>
        <dbReference type="ChEBI" id="CHEBI:138261"/>
        <dbReference type="ChEBI" id="CHEBI:456215"/>
    </reaction>
    <physiologicalReaction direction="left-to-right" evidence="5">
        <dbReference type="Rhea" id="RHEA:54537"/>
    </physiologicalReaction>
</comment>
<evidence type="ECO:0000313" key="9">
    <source>
        <dbReference type="EMBL" id="KPM08684.1"/>
    </source>
</evidence>
<dbReference type="OrthoDB" id="10253869at2759"/>
<comment type="similarity">
    <text evidence="1">Belongs to the ATP-dependent AMP-binding enzyme family.</text>
</comment>
<proteinExistence type="inferred from homology"/>
<dbReference type="PANTHER" id="PTHR43107:SF15">
    <property type="entry name" value="FATTY ACID TRANSPORT PROTEIN 3, ISOFORM A"/>
    <property type="match status" value="1"/>
</dbReference>
<evidence type="ECO:0000256" key="6">
    <source>
        <dbReference type="ARBA" id="ARBA00041297"/>
    </source>
</evidence>
<dbReference type="InterPro" id="IPR042099">
    <property type="entry name" value="ANL_N_sf"/>
</dbReference>
<evidence type="ECO:0000256" key="1">
    <source>
        <dbReference type="ARBA" id="ARBA00006432"/>
    </source>
</evidence>
<name>A0A132ACG5_SARSC</name>
<evidence type="ECO:0000259" key="8">
    <source>
        <dbReference type="Pfam" id="PF00501"/>
    </source>
</evidence>
<evidence type="ECO:0000256" key="3">
    <source>
        <dbReference type="ARBA" id="ARBA00022741"/>
    </source>
</evidence>
<sequence length="1265" mass="146901">MKYMGWRNQVLINLFDEIVRNNGNKTAIIAKDKHYTFNEISDFSHKISNWIESSLHLGHDMEWQHFHQQREQNESDRKHRDDDEESKIDLRFKSCKQFTQIGLMLGNIPELASFIIAIARVRCSSVLFNTNHRKDSLVNAFRASDCKIFIFERQYLSAVQEIAEHLPDIEFFMFDRNVPRTSINLDRKYRGLSKFELRNNSIERAFHFTSILNAYPTTLVNKNYPYQQSDIIHHLFTSGTTGGSIKSVPVDNIRYIGINISQRLLFGIKPNDHLYVCLPCYHGFAGTFGLGSTLLVGNTLTLAEKFSRNRFWSEVRQNNCTIVLYIGEICRYLLLQPQRPEETKHSVRMFLGIGLNKHLWSQLQKRFRIPKIGEFYGSTEGNILIGNYKNVEGSCGFLPYYYGPFLRLIWPCHLIKIDPSTLEVVRNKKNGLCKFASSGDLGMMVGEIKPGQVFTEYLGYNSEEESKKKLIRNVRRRGDFAFLSGDLMEMDFFGNLYFKDRLGDTFRWKGENVSTIEIEMIIAQFLGNESCTIYGVQIPQCEGRAGMLATTKNDLDLQKLYQFMKERIPSYALPRFIRITDEIPTTTTHKIIKNHLQIEGYDLNRIKQCDKLFYLNLEPIFCLLYFKWQMFWVQKRNKVLVNYFDDVCQKYPSKIAVNYLDESFTFEQIAELANRISLWIELALKSNRIEIDDRNEKQQNPVQIGLMLSNIPEFLSFVIGIARVRCATVFFNTNHRKDTLINAFEATDCKIFIFESKFLSAIEEIVDKLPDIKFFMFDRSLLNEYDPKKDFDLEYQGINVNEFTQITKLLSKKPSSKFATILNSFKNKSISRQYNYSLQDIVHYIFTSGTTGGKVKAAAIDNIRYIAASYSDTLVYDITEKDNLYLCLPCYHSLAGVIGFGCLFLKGSTLTIAKKFSASKFWNDCRKNRCTIAFYIGEICRYLLGQPVKEDDDKHQIRLLFGSGLKKEIWIDFQKRFKVRQIVNIDNKEGSCGFIPYYYGFLTRLLFHIHLVRVDPETFELMRDQNGRCILARPGELGMLIGIIPARSGYTEFLGYSSVKESSKKIVKNILKEGDSGFKSDDLMLMDFYGYCFFQDRIGDTFRWKGFDSNFNFNFLQFTFLFLSLSLSLSLGIGENVSTSEVENIIAKFLRDNDGVVFGVSIPNTDGNAGMLAISDPSIDLDGLLRFMRERISDYAIPRFIRVTEMIEKTSTFKYMKTSLRNDSFHLERMRSKDLVYYFDRQNDRYRILDSESYERILNGSLIIS</sequence>
<protein>
    <recommendedName>
        <fullName evidence="6">Long-chain-fatty-acid--CoA ligase</fullName>
    </recommendedName>
</protein>
<feature type="domain" description="AMP-dependent synthetase/ligase" evidence="8">
    <location>
        <begin position="99"/>
        <end position="431"/>
    </location>
</feature>
<dbReference type="InterPro" id="IPR000873">
    <property type="entry name" value="AMP-dep_synth/lig_dom"/>
</dbReference>
<dbReference type="GO" id="GO:0044539">
    <property type="term" value="P:long-chain fatty acid import into cell"/>
    <property type="evidence" value="ECO:0007669"/>
    <property type="project" value="TreeGrafter"/>
</dbReference>
<dbReference type="VEuPathDB" id="VectorBase:SSCA005233"/>
<dbReference type="GO" id="GO:0004467">
    <property type="term" value="F:long-chain fatty acid-CoA ligase activity"/>
    <property type="evidence" value="ECO:0007669"/>
    <property type="project" value="TreeGrafter"/>
</dbReference>
<comment type="catalytic activity">
    <reaction evidence="7">
        <text>tetracosanoate + ATP + CoA = tetracosanoyl-CoA + AMP + diphosphate</text>
        <dbReference type="Rhea" id="RHEA:33639"/>
        <dbReference type="ChEBI" id="CHEBI:30616"/>
        <dbReference type="ChEBI" id="CHEBI:31014"/>
        <dbReference type="ChEBI" id="CHEBI:33019"/>
        <dbReference type="ChEBI" id="CHEBI:57287"/>
        <dbReference type="ChEBI" id="CHEBI:65052"/>
        <dbReference type="ChEBI" id="CHEBI:456215"/>
    </reaction>
    <physiologicalReaction direction="left-to-right" evidence="7">
        <dbReference type="Rhea" id="RHEA:33640"/>
    </physiologicalReaction>
</comment>
<dbReference type="AlphaFoldDB" id="A0A132ACG5"/>
<evidence type="ECO:0000256" key="7">
    <source>
        <dbReference type="ARBA" id="ARBA00048666"/>
    </source>
</evidence>
<keyword evidence="3" id="KW-0547">Nucleotide-binding</keyword>
<dbReference type="PANTHER" id="PTHR43107">
    <property type="entry name" value="LONG-CHAIN FATTY ACID TRANSPORT PROTEIN"/>
    <property type="match status" value="1"/>
</dbReference>
<dbReference type="GO" id="GO:0005886">
    <property type="term" value="C:plasma membrane"/>
    <property type="evidence" value="ECO:0007669"/>
    <property type="project" value="TreeGrafter"/>
</dbReference>
<comment type="caution">
    <text evidence="9">The sequence shown here is derived from an EMBL/GenBank/DDBJ whole genome shotgun (WGS) entry which is preliminary data.</text>
</comment>
<dbReference type="Gene3D" id="3.40.50.12780">
    <property type="entry name" value="N-terminal domain of ligase-like"/>
    <property type="match status" value="2"/>
</dbReference>
<evidence type="ECO:0000313" key="10">
    <source>
        <dbReference type="Proteomes" id="UP000616769"/>
    </source>
</evidence>
<gene>
    <name evidence="9" type="ORF">QR98_0072070</name>
</gene>
<dbReference type="Gene3D" id="3.30.300.30">
    <property type="match status" value="2"/>
</dbReference>
<dbReference type="Pfam" id="PF00501">
    <property type="entry name" value="AMP-binding"/>
    <property type="match status" value="2"/>
</dbReference>
<dbReference type="EMBL" id="JXLN01012619">
    <property type="protein sequence ID" value="KPM08684.1"/>
    <property type="molecule type" value="Genomic_DNA"/>
</dbReference>
<organism evidence="9 10">
    <name type="scientific">Sarcoptes scabiei</name>
    <name type="common">Itch mite</name>
    <name type="synonym">Acarus scabiei</name>
    <dbReference type="NCBI Taxonomy" id="52283"/>
    <lineage>
        <taxon>Eukaryota</taxon>
        <taxon>Metazoa</taxon>
        <taxon>Ecdysozoa</taxon>
        <taxon>Arthropoda</taxon>
        <taxon>Chelicerata</taxon>
        <taxon>Arachnida</taxon>
        <taxon>Acari</taxon>
        <taxon>Acariformes</taxon>
        <taxon>Sarcoptiformes</taxon>
        <taxon>Astigmata</taxon>
        <taxon>Psoroptidia</taxon>
        <taxon>Sarcoptoidea</taxon>
        <taxon>Sarcoptidae</taxon>
        <taxon>Sarcoptinae</taxon>
        <taxon>Sarcoptes</taxon>
    </lineage>
</organism>
<dbReference type="GO" id="GO:0005324">
    <property type="term" value="F:long-chain fatty acid transmembrane transporter activity"/>
    <property type="evidence" value="ECO:0007669"/>
    <property type="project" value="TreeGrafter"/>
</dbReference>
<evidence type="ECO:0000256" key="5">
    <source>
        <dbReference type="ARBA" id="ARBA00036527"/>
    </source>
</evidence>
<dbReference type="SUPFAM" id="SSF56801">
    <property type="entry name" value="Acetyl-CoA synthetase-like"/>
    <property type="match status" value="3"/>
</dbReference>
<dbReference type="GO" id="GO:0005524">
    <property type="term" value="F:ATP binding"/>
    <property type="evidence" value="ECO:0007669"/>
    <property type="project" value="UniProtKB-KW"/>
</dbReference>